<dbReference type="GO" id="GO:0003677">
    <property type="term" value="F:DNA binding"/>
    <property type="evidence" value="ECO:0007669"/>
    <property type="project" value="InterPro"/>
</dbReference>
<dbReference type="GO" id="GO:0008270">
    <property type="term" value="F:zinc ion binding"/>
    <property type="evidence" value="ECO:0007669"/>
    <property type="project" value="InterPro"/>
</dbReference>
<dbReference type="GO" id="GO:0003700">
    <property type="term" value="F:DNA-binding transcription factor activity"/>
    <property type="evidence" value="ECO:0007669"/>
    <property type="project" value="InterPro"/>
</dbReference>
<dbReference type="PANTHER" id="PTHR46910:SF25">
    <property type="entry name" value="ABC-TRANSPORTER-REGULATING TRANSCRIPTION FACTOR"/>
    <property type="match status" value="1"/>
</dbReference>
<evidence type="ECO:0000256" key="1">
    <source>
        <dbReference type="ARBA" id="ARBA00023242"/>
    </source>
</evidence>
<dbReference type="GeneID" id="27325393"/>
<dbReference type="AlphaFoldDB" id="A0A0D1Z860"/>
<feature type="region of interest" description="Disordered" evidence="2">
    <location>
        <begin position="477"/>
        <end position="496"/>
    </location>
</feature>
<dbReference type="Pfam" id="PF04082">
    <property type="entry name" value="Fungal_trans"/>
    <property type="match status" value="1"/>
</dbReference>
<name>A0A0D1Z860_EXOME</name>
<dbReference type="GO" id="GO:0006351">
    <property type="term" value="P:DNA-templated transcription"/>
    <property type="evidence" value="ECO:0007669"/>
    <property type="project" value="InterPro"/>
</dbReference>
<accession>A0A0D1Z860</accession>
<protein>
    <recommendedName>
        <fullName evidence="3">Xylanolytic transcriptional activator regulatory domain-containing protein</fullName>
    </recommendedName>
</protein>
<dbReference type="Proteomes" id="UP000054302">
    <property type="component" value="Unassembled WGS sequence"/>
</dbReference>
<dbReference type="SMART" id="SM00906">
    <property type="entry name" value="Fungal_trans"/>
    <property type="match status" value="1"/>
</dbReference>
<feature type="compositionally biased region" description="Polar residues" evidence="2">
    <location>
        <begin position="483"/>
        <end position="496"/>
    </location>
</feature>
<organism evidence="4 5">
    <name type="scientific">Exophiala mesophila</name>
    <name type="common">Black yeast-like fungus</name>
    <dbReference type="NCBI Taxonomy" id="212818"/>
    <lineage>
        <taxon>Eukaryota</taxon>
        <taxon>Fungi</taxon>
        <taxon>Dikarya</taxon>
        <taxon>Ascomycota</taxon>
        <taxon>Pezizomycotina</taxon>
        <taxon>Eurotiomycetes</taxon>
        <taxon>Chaetothyriomycetidae</taxon>
        <taxon>Chaetothyriales</taxon>
        <taxon>Herpotrichiellaceae</taxon>
        <taxon>Exophiala</taxon>
    </lineage>
</organism>
<dbReference type="InterPro" id="IPR050987">
    <property type="entry name" value="AtrR-like"/>
</dbReference>
<evidence type="ECO:0000259" key="3">
    <source>
        <dbReference type="SMART" id="SM00906"/>
    </source>
</evidence>
<evidence type="ECO:0000256" key="2">
    <source>
        <dbReference type="SAM" id="MobiDB-lite"/>
    </source>
</evidence>
<dbReference type="CDD" id="cd12148">
    <property type="entry name" value="fungal_TF_MHR"/>
    <property type="match status" value="1"/>
</dbReference>
<sequence>MSICSQNGLKSIQDMTGDQNFGGIAARFTLDLARRWSSHDLTSIGSKWAQIEETTAWTYTNAFFEEAWEAKLAIVRRDDFEALLRDYFRGPAQKGHLAWFALRNTVFACGYRSILAKDPGVSFSEAQVKAGRLFNYALSVLTQILLPPSSLLAIQALTLMACYAEGLGNPALKHFLCSNAVHAAQNKGLHRQPEKSWGISEDEAAKRNGLWWTIYTLEKHLSMCSGRPSAIDDDNVSAYPPAGILSQSDIVPQSLFFATQHAQICSQISRNLLSARSLQLSTPELISTVNHFHQKLMKLLDEIPDDLKIGTLARPNHPTPHLIHLLYLHFSIYGSLMVVHTHFFYPWMSSRLNATGSEAAMENQIRISSSVVAEAARKIILAVRLVTTTVATPSWLAFYYPIYAHINLFIYMLKFPHLSTTAADLGLLDVCAGHFGHIDYLTSAHISISLPRETATLTSKFIKDMKARSQRPAIQSYHEYPQTHPQARADTSPQTRTVEDSTINFDEMSNDLPTISDNNDFLNLDAATWNIFSSFDMVTTNETDFRAF</sequence>
<evidence type="ECO:0000313" key="4">
    <source>
        <dbReference type="EMBL" id="KIV90219.1"/>
    </source>
</evidence>
<keyword evidence="1" id="KW-0539">Nucleus</keyword>
<dbReference type="OrthoDB" id="39175at2759"/>
<dbReference type="PANTHER" id="PTHR46910">
    <property type="entry name" value="TRANSCRIPTION FACTOR PDR1"/>
    <property type="match status" value="1"/>
</dbReference>
<keyword evidence="5" id="KW-1185">Reference proteome</keyword>
<evidence type="ECO:0000313" key="5">
    <source>
        <dbReference type="Proteomes" id="UP000054302"/>
    </source>
</evidence>
<gene>
    <name evidence="4" type="ORF">PV10_07548</name>
</gene>
<dbReference type="VEuPathDB" id="FungiDB:PV10_07548"/>
<dbReference type="RefSeq" id="XP_016221793.1">
    <property type="nucleotide sequence ID" value="XM_016372461.1"/>
</dbReference>
<dbReference type="HOGENOM" id="CLU_016058_0_1_1"/>
<feature type="domain" description="Xylanolytic transcriptional activator regulatory" evidence="3">
    <location>
        <begin position="173"/>
        <end position="246"/>
    </location>
</feature>
<reference evidence="4 5" key="1">
    <citation type="submission" date="2015-01" db="EMBL/GenBank/DDBJ databases">
        <title>The Genome Sequence of Exophiala mesophila CBS40295.</title>
        <authorList>
            <consortium name="The Broad Institute Genomics Platform"/>
            <person name="Cuomo C."/>
            <person name="de Hoog S."/>
            <person name="Gorbushina A."/>
            <person name="Stielow B."/>
            <person name="Teixiera M."/>
            <person name="Abouelleil A."/>
            <person name="Chapman S.B."/>
            <person name="Priest M."/>
            <person name="Young S.K."/>
            <person name="Wortman J."/>
            <person name="Nusbaum C."/>
            <person name="Birren B."/>
        </authorList>
    </citation>
    <scope>NUCLEOTIDE SEQUENCE [LARGE SCALE GENOMIC DNA]</scope>
    <source>
        <strain evidence="4 5">CBS 40295</strain>
    </source>
</reference>
<dbReference type="InterPro" id="IPR007219">
    <property type="entry name" value="XnlR_reg_dom"/>
</dbReference>
<dbReference type="EMBL" id="KN847524">
    <property type="protein sequence ID" value="KIV90219.1"/>
    <property type="molecule type" value="Genomic_DNA"/>
</dbReference>
<dbReference type="STRING" id="212818.A0A0D1Z860"/>
<proteinExistence type="predicted"/>